<comment type="caution">
    <text evidence="1">The sequence shown here is derived from an EMBL/GenBank/DDBJ whole genome shotgun (WGS) entry which is preliminary data.</text>
</comment>
<keyword evidence="2" id="KW-1185">Reference proteome</keyword>
<name>A0A9W9DU38_9AGAR</name>
<protein>
    <submittedName>
        <fullName evidence="1">Uncharacterized protein</fullName>
    </submittedName>
</protein>
<sequence>MPSSTLPFEILFDLINDMSVDVVFEITPLAPGRISKNVLLGRGRSVSLVLNAGSTYRYMLLTSNRASELSVQSWNDIRCTASSAISGSGLPSGLSCKTMEYELPKYRH</sequence>
<dbReference type="Proteomes" id="UP001150266">
    <property type="component" value="Unassembled WGS sequence"/>
</dbReference>
<evidence type="ECO:0000313" key="2">
    <source>
        <dbReference type="Proteomes" id="UP001150266"/>
    </source>
</evidence>
<dbReference type="OrthoDB" id="3249150at2759"/>
<proteinExistence type="predicted"/>
<accession>A0A9W9DU38</accession>
<reference evidence="1" key="1">
    <citation type="submission" date="2022-08" db="EMBL/GenBank/DDBJ databases">
        <title>A Global Phylogenomic Analysis of the Shiitake Genus Lentinula.</title>
        <authorList>
            <consortium name="DOE Joint Genome Institute"/>
            <person name="Sierra-Patev S."/>
            <person name="Min B."/>
            <person name="Naranjo-Ortiz M."/>
            <person name="Looney B."/>
            <person name="Konkel Z."/>
            <person name="Slot J.C."/>
            <person name="Sakamoto Y."/>
            <person name="Steenwyk J.L."/>
            <person name="Rokas A."/>
            <person name="Carro J."/>
            <person name="Camarero S."/>
            <person name="Ferreira P."/>
            <person name="Molpeceres G."/>
            <person name="Ruiz-Duenas F.J."/>
            <person name="Serrano A."/>
            <person name="Henrissat B."/>
            <person name="Drula E."/>
            <person name="Hughes K.W."/>
            <person name="Mata J.L."/>
            <person name="Ishikawa N.K."/>
            <person name="Vargas-Isla R."/>
            <person name="Ushijima S."/>
            <person name="Smith C.A."/>
            <person name="Ahrendt S."/>
            <person name="Andreopoulos W."/>
            <person name="He G."/>
            <person name="Labutti K."/>
            <person name="Lipzen A."/>
            <person name="Ng V."/>
            <person name="Riley R."/>
            <person name="Sandor L."/>
            <person name="Barry K."/>
            <person name="Martinez A.T."/>
            <person name="Xiao Y."/>
            <person name="Gibbons J.G."/>
            <person name="Terashima K."/>
            <person name="Grigoriev I.V."/>
            <person name="Hibbett D.S."/>
        </authorList>
    </citation>
    <scope>NUCLEOTIDE SEQUENCE</scope>
    <source>
        <strain evidence="1">JLM2183</strain>
    </source>
</reference>
<dbReference type="AlphaFoldDB" id="A0A9W9DU38"/>
<organism evidence="1 2">
    <name type="scientific">Lentinula aciculospora</name>
    <dbReference type="NCBI Taxonomy" id="153920"/>
    <lineage>
        <taxon>Eukaryota</taxon>
        <taxon>Fungi</taxon>
        <taxon>Dikarya</taxon>
        <taxon>Basidiomycota</taxon>
        <taxon>Agaricomycotina</taxon>
        <taxon>Agaricomycetes</taxon>
        <taxon>Agaricomycetidae</taxon>
        <taxon>Agaricales</taxon>
        <taxon>Marasmiineae</taxon>
        <taxon>Omphalotaceae</taxon>
        <taxon>Lentinula</taxon>
    </lineage>
</organism>
<evidence type="ECO:0000313" key="1">
    <source>
        <dbReference type="EMBL" id="KAJ4486241.1"/>
    </source>
</evidence>
<gene>
    <name evidence="1" type="ORF">J3R30DRAFT_3445398</name>
</gene>
<dbReference type="EMBL" id="JAOTPV010000003">
    <property type="protein sequence ID" value="KAJ4486241.1"/>
    <property type="molecule type" value="Genomic_DNA"/>
</dbReference>